<comment type="caution">
    <text evidence="2">The sequence shown here is derived from an EMBL/GenBank/DDBJ whole genome shotgun (WGS) entry which is preliminary data.</text>
</comment>
<accession>A0A1X0QE98</accession>
<dbReference type="AlphaFoldDB" id="A0A1X0QE98"/>
<organism evidence="2 3">
    <name type="scientific">Hepatospora eriocheir</name>
    <dbReference type="NCBI Taxonomy" id="1081669"/>
    <lineage>
        <taxon>Eukaryota</taxon>
        <taxon>Fungi</taxon>
        <taxon>Fungi incertae sedis</taxon>
        <taxon>Microsporidia</taxon>
        <taxon>Hepatosporidae</taxon>
        <taxon>Hepatospora</taxon>
    </lineage>
</organism>
<dbReference type="VEuPathDB" id="MicrosporidiaDB:A0H76_259"/>
<dbReference type="VEuPathDB" id="MicrosporidiaDB:HERIO_175"/>
<dbReference type="Gene3D" id="3.40.50.1820">
    <property type="entry name" value="alpha/beta hydrolase"/>
    <property type="match status" value="1"/>
</dbReference>
<evidence type="ECO:0000313" key="3">
    <source>
        <dbReference type="Proteomes" id="UP000192356"/>
    </source>
</evidence>
<evidence type="ECO:0000313" key="2">
    <source>
        <dbReference type="EMBL" id="ORD97995.1"/>
    </source>
</evidence>
<dbReference type="InterPro" id="IPR029058">
    <property type="entry name" value="AB_hydrolase_fold"/>
</dbReference>
<protein>
    <recommendedName>
        <fullName evidence="1">Fungal lipase-type domain-containing protein</fullName>
    </recommendedName>
</protein>
<dbReference type="GO" id="GO:0006629">
    <property type="term" value="P:lipid metabolic process"/>
    <property type="evidence" value="ECO:0007669"/>
    <property type="project" value="InterPro"/>
</dbReference>
<dbReference type="PANTHER" id="PTHR46023:SF6">
    <property type="entry name" value="LIPASE CLASS 3 FAMILY PROTEIN"/>
    <property type="match status" value="1"/>
</dbReference>
<reference evidence="2 3" key="1">
    <citation type="journal article" date="2017" name="Environ. Microbiol.">
        <title>Decay of the glycolytic pathway and adaptation to intranuclear parasitism within Enterocytozoonidae microsporidia.</title>
        <authorList>
            <person name="Wiredu Boakye D."/>
            <person name="Jaroenlak P."/>
            <person name="Prachumwat A."/>
            <person name="Williams T.A."/>
            <person name="Bateman K.S."/>
            <person name="Itsathitphaisarn O."/>
            <person name="Sritunyalucksana K."/>
            <person name="Paszkiewicz K.H."/>
            <person name="Moore K.A."/>
            <person name="Stentiford G.D."/>
            <person name="Williams B.A."/>
        </authorList>
    </citation>
    <scope>NUCLEOTIDE SEQUENCE [LARGE SCALE GENOMIC DNA]</scope>
    <source>
        <strain evidence="2 3">GB1</strain>
    </source>
</reference>
<proteinExistence type="predicted"/>
<dbReference type="EMBL" id="LVKB01000004">
    <property type="protein sequence ID" value="ORD97995.1"/>
    <property type="molecule type" value="Genomic_DNA"/>
</dbReference>
<dbReference type="Pfam" id="PF01764">
    <property type="entry name" value="Lipase_3"/>
    <property type="match status" value="1"/>
</dbReference>
<dbReference type="OrthoDB" id="438440at2759"/>
<dbReference type="VEuPathDB" id="MicrosporidiaDB:A0H76_683"/>
<dbReference type="SUPFAM" id="SSF53474">
    <property type="entry name" value="alpha/beta-Hydrolases"/>
    <property type="match status" value="1"/>
</dbReference>
<dbReference type="Proteomes" id="UP000192356">
    <property type="component" value="Unassembled WGS sequence"/>
</dbReference>
<keyword evidence="3" id="KW-1185">Reference proteome</keyword>
<sequence>MIIIKYINNILCIDKEDILNLFDITDKTYTIDLRLVDNFKSYPKYKVNIPYDVEYETEYDFKIKFKYKDSLSSNNIKLNNLSFMDIEFGYVYLYVFREKIKGSELIFKGVIHLKELIERNGIKEVSLFDEKVKNIEAIPFKVNMFNSLKIKYDKYESGSYTDDGKLKSISDMLDDVGGSIKEVIKKFKNENISEKLSLLKKFYKIKKEIGIFKIVKSIKKIVKELNLNENDFKNDLNEYYEIRDDKKNDYYYACLSNLVYGTEFREFYSHHDLTKADNDGYLDAIKRKSLILLGKEINILNFYTNYDYFPCFMTVEKDSNTVVIVFKGTKTIKEWVVSLLMDYVNIEDGLIHKGHRIYISNLIKSDWAVLNSVINKYDNIHVTGHSLGGSMATLFHYILKKKFSHKNIRTITFAAFPNINLKNHKLFYASDITNYIVSDDIIPLASFGNIINFKMSLIFFLRYKSSWVDFIPNNNDFSNEEILNGLRKVSKSYFKYKRLYGIGPTIKLKYNSREDKKYCWRNLNEIEKDFILPTRDSIYDHGIKRYIEGLN</sequence>
<feature type="domain" description="Fungal lipase-type" evidence="1">
    <location>
        <begin position="323"/>
        <end position="446"/>
    </location>
</feature>
<name>A0A1X0QE98_9MICR</name>
<dbReference type="InterPro" id="IPR002921">
    <property type="entry name" value="Fungal_lipase-type"/>
</dbReference>
<gene>
    <name evidence="2" type="ORF">HERIO_175</name>
</gene>
<dbReference type="CDD" id="cd00519">
    <property type="entry name" value="Lipase_3"/>
    <property type="match status" value="1"/>
</dbReference>
<evidence type="ECO:0000259" key="1">
    <source>
        <dbReference type="Pfam" id="PF01764"/>
    </source>
</evidence>
<dbReference type="PANTHER" id="PTHR46023">
    <property type="entry name" value="LIPASE CLASS 3 PROTEIN-LIKE"/>
    <property type="match status" value="1"/>
</dbReference>